<dbReference type="Gene3D" id="2.40.160.20">
    <property type="match status" value="1"/>
</dbReference>
<feature type="domain" description="Outer membrane protein beta-barrel" evidence="7">
    <location>
        <begin position="36"/>
        <end position="176"/>
    </location>
</feature>
<evidence type="ECO:0000313" key="8">
    <source>
        <dbReference type="EMBL" id="SPY98408.1"/>
    </source>
</evidence>
<protein>
    <recommendedName>
        <fullName evidence="7">Outer membrane protein beta-barrel domain-containing protein</fullName>
    </recommendedName>
</protein>
<evidence type="ECO:0000256" key="6">
    <source>
        <dbReference type="SAM" id="SignalP"/>
    </source>
</evidence>
<keyword evidence="5" id="KW-0472">Membrane</keyword>
<feature type="signal peptide" evidence="6">
    <location>
        <begin position="1"/>
        <end position="21"/>
    </location>
</feature>
<dbReference type="SUPFAM" id="SSF56925">
    <property type="entry name" value="OMPA-like"/>
    <property type="match status" value="1"/>
</dbReference>
<keyword evidence="2" id="KW-1134">Transmembrane beta strand</keyword>
<dbReference type="GO" id="GO:0009279">
    <property type="term" value="C:cell outer membrane"/>
    <property type="evidence" value="ECO:0007669"/>
    <property type="project" value="UniProtKB-SubCell"/>
</dbReference>
<evidence type="ECO:0000256" key="1">
    <source>
        <dbReference type="ARBA" id="ARBA00004571"/>
    </source>
</evidence>
<evidence type="ECO:0000259" key="7">
    <source>
        <dbReference type="Pfam" id="PF13505"/>
    </source>
</evidence>
<accession>A0A2X2BUJ6</accession>
<evidence type="ECO:0000256" key="2">
    <source>
        <dbReference type="ARBA" id="ARBA00022452"/>
    </source>
</evidence>
<dbReference type="PANTHER" id="PTHR35892">
    <property type="entry name" value="OUTER MEMBRANE PROTEIN PAGN-RELATED"/>
    <property type="match status" value="1"/>
</dbReference>
<dbReference type="PRINTS" id="PR00316">
    <property type="entry name" value="ENTEROVIROMP"/>
</dbReference>
<dbReference type="Pfam" id="PF13505">
    <property type="entry name" value="OMP_b-brl"/>
    <property type="match status" value="1"/>
</dbReference>
<evidence type="ECO:0000313" key="9">
    <source>
        <dbReference type="Proteomes" id="UP000251485"/>
    </source>
</evidence>
<keyword evidence="4 6" id="KW-0732">Signal</keyword>
<sequence>MKKNLILFISFILPFSPSLHAFENNQAIYGGYIYGKIKNHKANGAIISYHYGSDIHWGMLLSLLHIKSTHQSHFIDASSLKLGTKDEHAKVSALLIGPTYRITPSLAIYAQMGPKKLKYRVDKSYSGVAVTDTIIVDTTNVMFQAGIDYSLRKNLGINLGYLHSDTESNKHNIRLNSIPIIPRLSFLMFYK</sequence>
<dbReference type="EMBL" id="UAUE01000024">
    <property type="protein sequence ID" value="SPY98408.1"/>
    <property type="molecule type" value="Genomic_DNA"/>
</dbReference>
<dbReference type="InterPro" id="IPR000758">
    <property type="entry name" value="Enterovir_OMP"/>
</dbReference>
<comment type="subcellular location">
    <subcellularLocation>
        <location evidence="1">Cell outer membrane</location>
        <topology evidence="1">Multi-pass membrane protein</topology>
    </subcellularLocation>
</comment>
<dbReference type="PANTHER" id="PTHR35892:SF2">
    <property type="entry name" value="OUTER MEMBRANE PROTEIN PAGN"/>
    <property type="match status" value="1"/>
</dbReference>
<gene>
    <name evidence="8" type="ORF">NCTC10975_03178</name>
</gene>
<dbReference type="AlphaFoldDB" id="A0A2X2BUJ6"/>
<dbReference type="InterPro" id="IPR027385">
    <property type="entry name" value="Beta-barrel_OMP"/>
</dbReference>
<proteinExistence type="predicted"/>
<dbReference type="Proteomes" id="UP000251485">
    <property type="component" value="Unassembled WGS sequence"/>
</dbReference>
<evidence type="ECO:0000256" key="5">
    <source>
        <dbReference type="ARBA" id="ARBA00023136"/>
    </source>
</evidence>
<keyword evidence="3" id="KW-0812">Transmembrane</keyword>
<reference evidence="8 9" key="1">
    <citation type="submission" date="2018-06" db="EMBL/GenBank/DDBJ databases">
        <authorList>
            <consortium name="Pathogen Informatics"/>
            <person name="Doyle S."/>
        </authorList>
    </citation>
    <scope>NUCLEOTIDE SEQUENCE [LARGE SCALE GENOMIC DNA]</scope>
    <source>
        <strain evidence="8 9">NCTC10975</strain>
    </source>
</reference>
<dbReference type="InterPro" id="IPR051723">
    <property type="entry name" value="Bact_OM_Invasion-Related"/>
</dbReference>
<evidence type="ECO:0000256" key="4">
    <source>
        <dbReference type="ARBA" id="ARBA00022729"/>
    </source>
</evidence>
<feature type="chain" id="PRO_5015889840" description="Outer membrane protein beta-barrel domain-containing protein" evidence="6">
    <location>
        <begin position="22"/>
        <end position="191"/>
    </location>
</feature>
<dbReference type="InterPro" id="IPR011250">
    <property type="entry name" value="OMP/PagP_B-barrel"/>
</dbReference>
<dbReference type="GO" id="GO:0044384">
    <property type="term" value="C:host outer membrane"/>
    <property type="evidence" value="ECO:0007669"/>
    <property type="project" value="InterPro"/>
</dbReference>
<organism evidence="8 9">
    <name type="scientific">Proteus mirabilis</name>
    <dbReference type="NCBI Taxonomy" id="584"/>
    <lineage>
        <taxon>Bacteria</taxon>
        <taxon>Pseudomonadati</taxon>
        <taxon>Pseudomonadota</taxon>
        <taxon>Gammaproteobacteria</taxon>
        <taxon>Enterobacterales</taxon>
        <taxon>Morganellaceae</taxon>
        <taxon>Proteus</taxon>
    </lineage>
</organism>
<name>A0A2X2BUJ6_PROMI</name>
<evidence type="ECO:0000256" key="3">
    <source>
        <dbReference type="ARBA" id="ARBA00022692"/>
    </source>
</evidence>